<dbReference type="PANTHER" id="PTHR42865:SF7">
    <property type="entry name" value="PROTON_GLUTAMATE-ASPARTATE SYMPORTER"/>
    <property type="match status" value="1"/>
</dbReference>
<dbReference type="PANTHER" id="PTHR42865">
    <property type="entry name" value="PROTON/GLUTAMATE-ASPARTATE SYMPORTER"/>
    <property type="match status" value="1"/>
</dbReference>
<feature type="region of interest" description="Disordered" evidence="8">
    <location>
        <begin position="1"/>
        <end position="23"/>
    </location>
</feature>
<dbReference type="SUPFAM" id="SSF118215">
    <property type="entry name" value="Proton glutamate symport protein"/>
    <property type="match status" value="1"/>
</dbReference>
<keyword evidence="2 7" id="KW-0813">Transport</keyword>
<evidence type="ECO:0000256" key="5">
    <source>
        <dbReference type="ARBA" id="ARBA00022989"/>
    </source>
</evidence>
<feature type="transmembrane region" description="Helical" evidence="7">
    <location>
        <begin position="307"/>
        <end position="334"/>
    </location>
</feature>
<dbReference type="STRING" id="1094619.G5AGE7"/>
<keyword evidence="4 7" id="KW-0812">Transmembrane</keyword>
<dbReference type="SMR" id="G5AGE7"/>
<organism evidence="9 10">
    <name type="scientific">Phytophthora sojae (strain P6497)</name>
    <name type="common">Soybean stem and root rot agent</name>
    <name type="synonym">Phytophthora megasperma f. sp. glycines</name>
    <dbReference type="NCBI Taxonomy" id="1094619"/>
    <lineage>
        <taxon>Eukaryota</taxon>
        <taxon>Sar</taxon>
        <taxon>Stramenopiles</taxon>
        <taxon>Oomycota</taxon>
        <taxon>Peronosporomycetes</taxon>
        <taxon>Peronosporales</taxon>
        <taxon>Peronosporaceae</taxon>
        <taxon>Phytophthora</taxon>
    </lineage>
</organism>
<dbReference type="PRINTS" id="PR00173">
    <property type="entry name" value="EDTRNSPORT"/>
</dbReference>
<feature type="transmembrane region" description="Helical" evidence="7">
    <location>
        <begin position="381"/>
        <end position="401"/>
    </location>
</feature>
<feature type="transmembrane region" description="Helical" evidence="7">
    <location>
        <begin position="77"/>
        <end position="97"/>
    </location>
</feature>
<dbReference type="EMBL" id="JH159166">
    <property type="protein sequence ID" value="EGZ05387.1"/>
    <property type="molecule type" value="Genomic_DNA"/>
</dbReference>
<dbReference type="Pfam" id="PF00375">
    <property type="entry name" value="SDF"/>
    <property type="match status" value="1"/>
</dbReference>
<comment type="similarity">
    <text evidence="7">Belongs to the dicarboxylate/amino acid:cation symporter (DAACS) (TC 2.A.23) family.</text>
</comment>
<dbReference type="Gene3D" id="1.10.3860.10">
    <property type="entry name" value="Sodium:dicarboxylate symporter"/>
    <property type="match status" value="1"/>
</dbReference>
<dbReference type="KEGG" id="psoj:PHYSODRAFT_307684"/>
<keyword evidence="3" id="KW-1003">Cell membrane</keyword>
<dbReference type="Proteomes" id="UP000002640">
    <property type="component" value="Unassembled WGS sequence"/>
</dbReference>
<feature type="transmembrane region" description="Helical" evidence="7">
    <location>
        <begin position="152"/>
        <end position="174"/>
    </location>
</feature>
<reference evidence="9 10" key="1">
    <citation type="journal article" date="2006" name="Science">
        <title>Phytophthora genome sequences uncover evolutionary origins and mechanisms of pathogenesis.</title>
        <authorList>
            <person name="Tyler B.M."/>
            <person name="Tripathy S."/>
            <person name="Zhang X."/>
            <person name="Dehal P."/>
            <person name="Jiang R.H."/>
            <person name="Aerts A."/>
            <person name="Arredondo F.D."/>
            <person name="Baxter L."/>
            <person name="Bensasson D."/>
            <person name="Beynon J.L."/>
            <person name="Chapman J."/>
            <person name="Damasceno C.M."/>
            <person name="Dorrance A.E."/>
            <person name="Dou D."/>
            <person name="Dickerman A.W."/>
            <person name="Dubchak I.L."/>
            <person name="Garbelotto M."/>
            <person name="Gijzen M."/>
            <person name="Gordon S.G."/>
            <person name="Govers F."/>
            <person name="Grunwald N.J."/>
            <person name="Huang W."/>
            <person name="Ivors K.L."/>
            <person name="Jones R.W."/>
            <person name="Kamoun S."/>
            <person name="Krampis K."/>
            <person name="Lamour K.H."/>
            <person name="Lee M.K."/>
            <person name="McDonald W.H."/>
            <person name="Medina M."/>
            <person name="Meijer H.J."/>
            <person name="Nordberg E.K."/>
            <person name="Maclean D.J."/>
            <person name="Ospina-Giraldo M.D."/>
            <person name="Morris P.F."/>
            <person name="Phuntumart V."/>
            <person name="Putnam N.H."/>
            <person name="Rash S."/>
            <person name="Rose J.K."/>
            <person name="Sakihama Y."/>
            <person name="Salamov A.A."/>
            <person name="Savidor A."/>
            <person name="Scheuring C.F."/>
            <person name="Smith B.M."/>
            <person name="Sobral B.W."/>
            <person name="Terry A."/>
            <person name="Torto-Alalibo T.A."/>
            <person name="Win J."/>
            <person name="Xu Z."/>
            <person name="Zhang H."/>
            <person name="Grigoriev I.V."/>
            <person name="Rokhsar D.S."/>
            <person name="Boore J.L."/>
        </authorList>
    </citation>
    <scope>NUCLEOTIDE SEQUENCE [LARGE SCALE GENOMIC DNA]</scope>
    <source>
        <strain evidence="9 10">P6497</strain>
    </source>
</reference>
<sequence length="559" mass="59969">MKDGHDSRSVRSRSGRSKSLYDSEGGFSLTPHSAILLFDFGSRDRAPPPTQHTNPFSYRGLGVKDMITSPYDKSASVSIWQVALGAGIGLTTGVMLIHYEVSGAWADWIAMPGVLFIQALKCLVAPMVFCSVIVCIGELVEAGKAASIGRRIITSFAMASIASSCTGTLFAFAMSHLYPSSAVVPIKPTIPSLTFQCADGSYLSYLVNGTIACSSTNSTSSSNMFVMDDVSGYLKTSDTEFENLNVSEQIFSIVKDLVPENIFESFAGSSTLSVIAFAIWVGVALVKSVDREAGVENYPLLMVTHANAVILLLVNIVVKYIPIAVISLIAGSIASYSSSTELVEGVAFLVGTLIVALLTLTVGVFGLALFVTTRRNIFSHLWQMVPAQIFIFGCSSSIATLPMTMRCVDATREVSYQLSRFMLPLGATSNLNGTAVYIPLACVFLAKVGGYDALLTPLRFVLLGFVSAIASFGVAGVPHAGLVMVLTVWRTVFGVDVPVVFSILVSTDWILDRLRSIVNITNDTIIVRIIAARCDETILHQLSTQHTEGTELLSHMPRS</sequence>
<feature type="transmembrane region" description="Helical" evidence="7">
    <location>
        <begin position="421"/>
        <end position="446"/>
    </location>
</feature>
<keyword evidence="10" id="KW-1185">Reference proteome</keyword>
<evidence type="ECO:0000256" key="1">
    <source>
        <dbReference type="ARBA" id="ARBA00004651"/>
    </source>
</evidence>
<evidence type="ECO:0000256" key="7">
    <source>
        <dbReference type="RuleBase" id="RU361216"/>
    </source>
</evidence>
<evidence type="ECO:0000256" key="3">
    <source>
        <dbReference type="ARBA" id="ARBA00022475"/>
    </source>
</evidence>
<evidence type="ECO:0000256" key="2">
    <source>
        <dbReference type="ARBA" id="ARBA00022448"/>
    </source>
</evidence>
<dbReference type="GeneID" id="20642915"/>
<dbReference type="FunFam" id="1.10.3860.10:FF:000013">
    <property type="entry name" value="Amino acid transporter"/>
    <property type="match status" value="1"/>
</dbReference>
<dbReference type="GO" id="GO:0005886">
    <property type="term" value="C:plasma membrane"/>
    <property type="evidence" value="ECO:0007669"/>
    <property type="project" value="UniProtKB-SubCell"/>
</dbReference>
<keyword evidence="7" id="KW-0769">Symport</keyword>
<evidence type="ECO:0000256" key="4">
    <source>
        <dbReference type="ARBA" id="ARBA00022692"/>
    </source>
</evidence>
<feature type="transmembrane region" description="Helical" evidence="7">
    <location>
        <begin position="483"/>
        <end position="505"/>
    </location>
</feature>
<evidence type="ECO:0000313" key="10">
    <source>
        <dbReference type="Proteomes" id="UP000002640"/>
    </source>
</evidence>
<dbReference type="OMA" id="FMAAIMW"/>
<dbReference type="RefSeq" id="XP_009538918.1">
    <property type="nucleotide sequence ID" value="XM_009540623.1"/>
</dbReference>
<keyword evidence="5 7" id="KW-1133">Transmembrane helix</keyword>
<dbReference type="GO" id="GO:0015293">
    <property type="term" value="F:symporter activity"/>
    <property type="evidence" value="ECO:0007669"/>
    <property type="project" value="UniProtKB-UniRule"/>
</dbReference>
<dbReference type="InterPro" id="IPR036458">
    <property type="entry name" value="Na:dicarbo_symporter_sf"/>
</dbReference>
<dbReference type="AlphaFoldDB" id="G5AGE7"/>
<keyword evidence="6 7" id="KW-0472">Membrane</keyword>
<gene>
    <name evidence="9" type="ORF">PHYSODRAFT_307684</name>
</gene>
<feature type="transmembrane region" description="Helical" evidence="7">
    <location>
        <begin position="266"/>
        <end position="286"/>
    </location>
</feature>
<dbReference type="InterPro" id="IPR001991">
    <property type="entry name" value="Na-dicarboxylate_symporter"/>
</dbReference>
<evidence type="ECO:0000313" key="9">
    <source>
        <dbReference type="EMBL" id="EGZ05387.1"/>
    </source>
</evidence>
<proteinExistence type="inferred from homology"/>
<feature type="transmembrane region" description="Helical" evidence="7">
    <location>
        <begin position="458"/>
        <end position="477"/>
    </location>
</feature>
<feature type="transmembrane region" description="Helical" evidence="7">
    <location>
        <begin position="109"/>
        <end position="140"/>
    </location>
</feature>
<dbReference type="InParanoid" id="G5AGE7"/>
<protein>
    <recommendedName>
        <fullName evidence="7">Amino acid transporter</fullName>
    </recommendedName>
</protein>
<accession>G5AGE7</accession>
<evidence type="ECO:0000256" key="6">
    <source>
        <dbReference type="ARBA" id="ARBA00023136"/>
    </source>
</evidence>
<name>G5AGE7_PHYSP</name>
<evidence type="ECO:0000256" key="8">
    <source>
        <dbReference type="SAM" id="MobiDB-lite"/>
    </source>
</evidence>
<feature type="transmembrane region" description="Helical" evidence="7">
    <location>
        <begin position="346"/>
        <end position="369"/>
    </location>
</feature>
<comment type="subcellular location">
    <subcellularLocation>
        <location evidence="1">Cell membrane</location>
        <topology evidence="1">Multi-pass membrane protein</topology>
    </subcellularLocation>
    <subcellularLocation>
        <location evidence="7">Membrane</location>
        <topology evidence="7">Multi-pass membrane protein</topology>
    </subcellularLocation>
</comment>